<comment type="similarity">
    <text evidence="2">Belongs to the ITPRIP family.</text>
</comment>
<gene>
    <name evidence="9" type="primary">ITPRIPL2</name>
</gene>
<dbReference type="InterPro" id="IPR024810">
    <property type="entry name" value="MAB21L/cGLR"/>
</dbReference>
<dbReference type="PANTHER" id="PTHR10656">
    <property type="entry name" value="CELL FATE DETERMINING PROTEIN MAB21-RELATED"/>
    <property type="match status" value="1"/>
</dbReference>
<dbReference type="SMART" id="SM01265">
    <property type="entry name" value="Mab-21"/>
    <property type="match status" value="1"/>
</dbReference>
<evidence type="ECO:0000313" key="9">
    <source>
        <dbReference type="RefSeq" id="XP_033770479.1"/>
    </source>
</evidence>
<dbReference type="Pfam" id="PF20266">
    <property type="entry name" value="Mab-21_C"/>
    <property type="match status" value="1"/>
</dbReference>
<name>A0A6P8NIZ1_GEOSA</name>
<dbReference type="PANTHER" id="PTHR10656:SF9">
    <property type="entry name" value="INOSITOL 1,4,5-TRISPHOSPHATE RECEPTOR-INTERACTING PROTEIN-LIKE 2"/>
    <property type="match status" value="1"/>
</dbReference>
<feature type="domain" description="Mab-21-like HhH/H2TH-like" evidence="7">
    <location>
        <begin position="348"/>
        <end position="431"/>
    </location>
</feature>
<comment type="subcellular location">
    <subcellularLocation>
        <location evidence="1">Membrane</location>
        <topology evidence="1">Single-pass type I membrane protein</topology>
    </subcellularLocation>
</comment>
<keyword evidence="8" id="KW-1185">Reference proteome</keyword>
<evidence type="ECO:0000313" key="8">
    <source>
        <dbReference type="Proteomes" id="UP000515159"/>
    </source>
</evidence>
<dbReference type="Gene3D" id="1.10.1410.40">
    <property type="match status" value="1"/>
</dbReference>
<proteinExistence type="inferred from homology"/>
<dbReference type="FunCoup" id="A0A6P8NIZ1">
    <property type="interactions" value="132"/>
</dbReference>
<evidence type="ECO:0000256" key="6">
    <source>
        <dbReference type="ARBA" id="ARBA00023136"/>
    </source>
</evidence>
<evidence type="ECO:0000256" key="5">
    <source>
        <dbReference type="ARBA" id="ARBA00022989"/>
    </source>
</evidence>
<sequence>MSGYSLNLRVFWPLLTCLCTALWCLFHAAGRERAGAGEREPDLDSGTARLCQLSLLFLLCYFVVKQRCGARLAPPAPAAAACRPEARAEEERERAARRGSLLRAYYAQRVRLSPHVLGHSKAHVSRIVGELVQAGKAKAQGGCGSLAFRGDFVQIGSAYEQHKVGSPDCFDILVPLRLLPSLKPEPVFAGALLRGGGALCGLQVPRASEWTKDLKSFGHGFCVEVQGRRHLSSALVLKWFHWKVQRCLGVIRYQFEERCHITLALCSDKLVLTILPRSDYVCCHISMTVRLIPALHVGDSAFLIAQPWAKSELLAPGLKLEALWGINCSKQEQKLLSWFKEQTPTRSCHLKCLQMVKVLRDLNCKKFAPRFSAQWRAVLSSYTLKTALFYLLLRGPWEAWEESCLTERLEDFFLFLRECLQKQTLMHFFLGNSRVPDVVTMPKVLRDAPAVNLLAGFEARTLDLVAFQLHNTWNQIPQLLTVNGNPRYLVKSPTPCKHTSFC</sequence>
<dbReference type="OrthoDB" id="8745755at2759"/>
<accession>A0A6P8NIZ1</accession>
<evidence type="ECO:0000259" key="7">
    <source>
        <dbReference type="Pfam" id="PF20266"/>
    </source>
</evidence>
<evidence type="ECO:0000256" key="1">
    <source>
        <dbReference type="ARBA" id="ARBA00004479"/>
    </source>
</evidence>
<keyword evidence="6" id="KW-0472">Membrane</keyword>
<dbReference type="KEGG" id="gsh:117345649"/>
<reference evidence="9" key="1">
    <citation type="submission" date="2025-08" db="UniProtKB">
        <authorList>
            <consortium name="RefSeq"/>
        </authorList>
    </citation>
    <scope>IDENTIFICATION</scope>
</reference>
<dbReference type="InterPro" id="IPR026250">
    <property type="entry name" value="ITPRIP-like"/>
</dbReference>
<dbReference type="CTD" id="162073"/>
<organism evidence="8 9">
    <name type="scientific">Geotrypetes seraphini</name>
    <name type="common">Gaboon caecilian</name>
    <name type="synonym">Caecilia seraphini</name>
    <dbReference type="NCBI Taxonomy" id="260995"/>
    <lineage>
        <taxon>Eukaryota</taxon>
        <taxon>Metazoa</taxon>
        <taxon>Chordata</taxon>
        <taxon>Craniata</taxon>
        <taxon>Vertebrata</taxon>
        <taxon>Euteleostomi</taxon>
        <taxon>Amphibia</taxon>
        <taxon>Gymnophiona</taxon>
        <taxon>Geotrypetes</taxon>
    </lineage>
</organism>
<evidence type="ECO:0000256" key="3">
    <source>
        <dbReference type="ARBA" id="ARBA00022692"/>
    </source>
</evidence>
<dbReference type="GeneID" id="117345649"/>
<dbReference type="RefSeq" id="XP_033770479.1">
    <property type="nucleotide sequence ID" value="XM_033914588.1"/>
</dbReference>
<dbReference type="AlphaFoldDB" id="A0A6P8NIZ1"/>
<evidence type="ECO:0000256" key="4">
    <source>
        <dbReference type="ARBA" id="ARBA00022729"/>
    </source>
</evidence>
<protein>
    <submittedName>
        <fullName evidence="9">Inositol 1,4,5-trisphosphate receptor-interacting protein-like 2</fullName>
    </submittedName>
</protein>
<keyword evidence="5" id="KW-1133">Transmembrane helix</keyword>
<dbReference type="GO" id="GO:0016020">
    <property type="term" value="C:membrane"/>
    <property type="evidence" value="ECO:0007669"/>
    <property type="project" value="UniProtKB-SubCell"/>
</dbReference>
<dbReference type="Proteomes" id="UP000515159">
    <property type="component" value="Chromosome 11"/>
</dbReference>
<dbReference type="PRINTS" id="PR02107">
    <property type="entry name" value="INOS145TPRIP"/>
</dbReference>
<keyword evidence="4" id="KW-0732">Signal</keyword>
<dbReference type="InParanoid" id="A0A6P8NIZ1"/>
<keyword evidence="3" id="KW-0812">Transmembrane</keyword>
<evidence type="ECO:0000256" key="2">
    <source>
        <dbReference type="ARBA" id="ARBA00005554"/>
    </source>
</evidence>
<dbReference type="Gene3D" id="3.30.460.90">
    <property type="match status" value="1"/>
</dbReference>
<dbReference type="InterPro" id="IPR046906">
    <property type="entry name" value="Mab-21_HhH/H2TH-like"/>
</dbReference>